<organism evidence="3 4">
    <name type="scientific">Reticulomyxa filosa</name>
    <dbReference type="NCBI Taxonomy" id="46433"/>
    <lineage>
        <taxon>Eukaryota</taxon>
        <taxon>Sar</taxon>
        <taxon>Rhizaria</taxon>
        <taxon>Retaria</taxon>
        <taxon>Foraminifera</taxon>
        <taxon>Monothalamids</taxon>
        <taxon>Reticulomyxidae</taxon>
        <taxon>Reticulomyxa</taxon>
    </lineage>
</organism>
<evidence type="ECO:0000256" key="2">
    <source>
        <dbReference type="SAM" id="Phobius"/>
    </source>
</evidence>
<keyword evidence="2" id="KW-1133">Transmembrane helix</keyword>
<sequence>MIAINILFYLQFFFFKKKKKIGKDVGSHVFNMEPHLMRGTWSGLADCVGAIAGGYIYEWYGPVWMFRGSALAILLWMLLFQFLFWYSKRCHRHWGRFSNDKNSASTTSQDPEDIVTYYSDDDDDNDKEKDGRREAHNGDDKENGLSKLQNGAGLIKTAMKRAHPNGRDSEGKSETELSLSEHLTPKDMHSHHSIYADEQNALLSSSLVRTTLAHGVQGAK</sequence>
<evidence type="ECO:0000313" key="4">
    <source>
        <dbReference type="Proteomes" id="UP000023152"/>
    </source>
</evidence>
<feature type="compositionally biased region" description="Polar residues" evidence="1">
    <location>
        <begin position="100"/>
        <end position="109"/>
    </location>
</feature>
<feature type="compositionally biased region" description="Basic and acidic residues" evidence="1">
    <location>
        <begin position="126"/>
        <end position="144"/>
    </location>
</feature>
<dbReference type="AlphaFoldDB" id="X6MYZ7"/>
<comment type="caution">
    <text evidence="3">The sequence shown here is derived from an EMBL/GenBank/DDBJ whole genome shotgun (WGS) entry which is preliminary data.</text>
</comment>
<keyword evidence="4" id="KW-1185">Reference proteome</keyword>
<keyword evidence="2" id="KW-0472">Membrane</keyword>
<dbReference type="SUPFAM" id="SSF103473">
    <property type="entry name" value="MFS general substrate transporter"/>
    <property type="match status" value="1"/>
</dbReference>
<accession>X6MYZ7</accession>
<evidence type="ECO:0000313" key="3">
    <source>
        <dbReference type="EMBL" id="ETO18285.1"/>
    </source>
</evidence>
<dbReference type="Proteomes" id="UP000023152">
    <property type="component" value="Unassembled WGS sequence"/>
</dbReference>
<reference evidence="3 4" key="1">
    <citation type="journal article" date="2013" name="Curr. Biol.">
        <title>The Genome of the Foraminiferan Reticulomyxa filosa.</title>
        <authorList>
            <person name="Glockner G."/>
            <person name="Hulsmann N."/>
            <person name="Schleicher M."/>
            <person name="Noegel A.A."/>
            <person name="Eichinger L."/>
            <person name="Gallinger C."/>
            <person name="Pawlowski J."/>
            <person name="Sierra R."/>
            <person name="Euteneuer U."/>
            <person name="Pillet L."/>
            <person name="Moustafa A."/>
            <person name="Platzer M."/>
            <person name="Groth M."/>
            <person name="Szafranski K."/>
            <person name="Schliwa M."/>
        </authorList>
    </citation>
    <scope>NUCLEOTIDE SEQUENCE [LARGE SCALE GENOMIC DNA]</scope>
</reference>
<feature type="transmembrane region" description="Helical" evidence="2">
    <location>
        <begin position="64"/>
        <end position="86"/>
    </location>
</feature>
<dbReference type="InterPro" id="IPR036259">
    <property type="entry name" value="MFS_trans_sf"/>
</dbReference>
<dbReference type="EMBL" id="ASPP01015191">
    <property type="protein sequence ID" value="ETO18285.1"/>
    <property type="molecule type" value="Genomic_DNA"/>
</dbReference>
<keyword evidence="2" id="KW-0812">Transmembrane</keyword>
<proteinExistence type="predicted"/>
<evidence type="ECO:0000256" key="1">
    <source>
        <dbReference type="SAM" id="MobiDB-lite"/>
    </source>
</evidence>
<name>X6MYZ7_RETFI</name>
<gene>
    <name evidence="3" type="ORF">RFI_18992</name>
</gene>
<feature type="region of interest" description="Disordered" evidence="1">
    <location>
        <begin position="100"/>
        <end position="147"/>
    </location>
</feature>
<protein>
    <submittedName>
        <fullName evidence="3">Uncharacterized protein</fullName>
    </submittedName>
</protein>